<dbReference type="InterPro" id="IPR024930">
    <property type="entry name" value="Skp_dom_sf"/>
</dbReference>
<evidence type="ECO:0008006" key="6">
    <source>
        <dbReference type="Google" id="ProtNLM"/>
    </source>
</evidence>
<dbReference type="SMART" id="SM00935">
    <property type="entry name" value="OmpH"/>
    <property type="match status" value="1"/>
</dbReference>
<accession>A0A9D5KAT8</accession>
<feature type="compositionally biased region" description="Acidic residues" evidence="3">
    <location>
        <begin position="324"/>
        <end position="346"/>
    </location>
</feature>
<dbReference type="AlphaFoldDB" id="A0A9D5KAT8"/>
<dbReference type="SUPFAM" id="SSF111384">
    <property type="entry name" value="OmpH-like"/>
    <property type="match status" value="1"/>
</dbReference>
<reference evidence="4" key="1">
    <citation type="submission" date="2019-11" db="EMBL/GenBank/DDBJ databases">
        <title>Microbial mats filling the niche in hypersaline microbial mats.</title>
        <authorList>
            <person name="Wong H.L."/>
            <person name="Macleod F.I."/>
            <person name="White R.A. III"/>
            <person name="Burns B.P."/>
        </authorList>
    </citation>
    <scope>NUCLEOTIDE SEQUENCE</scope>
    <source>
        <strain evidence="4">Bin_327</strain>
    </source>
</reference>
<evidence type="ECO:0000256" key="1">
    <source>
        <dbReference type="ARBA" id="ARBA00009091"/>
    </source>
</evidence>
<comment type="similarity">
    <text evidence="1">Belongs to the Skp family.</text>
</comment>
<evidence type="ECO:0000256" key="2">
    <source>
        <dbReference type="ARBA" id="ARBA00022729"/>
    </source>
</evidence>
<dbReference type="GO" id="GO:0050821">
    <property type="term" value="P:protein stabilization"/>
    <property type="evidence" value="ECO:0007669"/>
    <property type="project" value="TreeGrafter"/>
</dbReference>
<evidence type="ECO:0000256" key="3">
    <source>
        <dbReference type="SAM" id="MobiDB-lite"/>
    </source>
</evidence>
<comment type="caution">
    <text evidence="4">The sequence shown here is derived from an EMBL/GenBank/DDBJ whole genome shotgun (WGS) entry which is preliminary data.</text>
</comment>
<dbReference type="PANTHER" id="PTHR35089:SF1">
    <property type="entry name" value="CHAPERONE PROTEIN SKP"/>
    <property type="match status" value="1"/>
</dbReference>
<gene>
    <name evidence="4" type="ORF">GF359_09600</name>
</gene>
<keyword evidence="2" id="KW-0732">Signal</keyword>
<dbReference type="PANTHER" id="PTHR35089">
    <property type="entry name" value="CHAPERONE PROTEIN SKP"/>
    <property type="match status" value="1"/>
</dbReference>
<feature type="region of interest" description="Disordered" evidence="3">
    <location>
        <begin position="323"/>
        <end position="346"/>
    </location>
</feature>
<dbReference type="Pfam" id="PF03938">
    <property type="entry name" value="OmpH"/>
    <property type="match status" value="1"/>
</dbReference>
<organism evidence="4 5">
    <name type="scientific">candidate division WOR-3 bacterium</name>
    <dbReference type="NCBI Taxonomy" id="2052148"/>
    <lineage>
        <taxon>Bacteria</taxon>
        <taxon>Bacteria division WOR-3</taxon>
    </lineage>
</organism>
<evidence type="ECO:0000313" key="5">
    <source>
        <dbReference type="Proteomes" id="UP000630660"/>
    </source>
</evidence>
<dbReference type="EMBL" id="WJKJ01000316">
    <property type="protein sequence ID" value="MBD3365453.1"/>
    <property type="molecule type" value="Genomic_DNA"/>
</dbReference>
<sequence>MGNKTIAIILGVVSMLCGIEATTVVVVDLEEVLNDFEDAKLADKTLKHSVKIWEQEFDSLRTVYEEEKAEFETQKPMLSEEALLARQQELTSMRDKWENYAQEVWGEGGRLEQKHKELFDPVMEKVNKIIKEVSQENEAEMVIDGSGGDLLYLNAELDITNEVITELNREYASVGARFDKKIAVLTFSQSGEEAISASLGDSVRGYVKTTVGQSEDALDIELVKDEVVRPILVDQWGKSFTGLEPLSPEQAMTIAGNFGADYAFTGNVTKEGGRIEVELTLSNVSTRNFFTEETTISEEEEAYLKQHVGELAAELLQIHIIPEGVDEAESGEEEEPREEIPEETPE</sequence>
<dbReference type="InterPro" id="IPR005632">
    <property type="entry name" value="Chaperone_Skp"/>
</dbReference>
<dbReference type="Gene3D" id="3.30.910.20">
    <property type="entry name" value="Skp domain"/>
    <property type="match status" value="1"/>
</dbReference>
<dbReference type="GO" id="GO:0051082">
    <property type="term" value="F:unfolded protein binding"/>
    <property type="evidence" value="ECO:0007669"/>
    <property type="project" value="InterPro"/>
</dbReference>
<evidence type="ECO:0000313" key="4">
    <source>
        <dbReference type="EMBL" id="MBD3365453.1"/>
    </source>
</evidence>
<name>A0A9D5KAT8_UNCW3</name>
<proteinExistence type="inferred from homology"/>
<dbReference type="Proteomes" id="UP000630660">
    <property type="component" value="Unassembled WGS sequence"/>
</dbReference>
<protein>
    <recommendedName>
        <fullName evidence="6">OmpH family outer membrane protein</fullName>
    </recommendedName>
</protein>
<dbReference type="GO" id="GO:0005829">
    <property type="term" value="C:cytosol"/>
    <property type="evidence" value="ECO:0007669"/>
    <property type="project" value="TreeGrafter"/>
</dbReference>